<reference evidence="3" key="1">
    <citation type="submission" date="2021-01" db="EMBL/GenBank/DDBJ databases">
        <title>Modified the classification status of verrucomicrobia.</title>
        <authorList>
            <person name="Feng X."/>
        </authorList>
    </citation>
    <scope>NUCLEOTIDE SEQUENCE</scope>
    <source>
        <strain evidence="3">KCTC 12986</strain>
    </source>
</reference>
<dbReference type="AlphaFoldDB" id="A0A934VHM6"/>
<feature type="compositionally biased region" description="Polar residues" evidence="1">
    <location>
        <begin position="261"/>
        <end position="272"/>
    </location>
</feature>
<keyword evidence="4" id="KW-1185">Reference proteome</keyword>
<feature type="compositionally biased region" description="Basic and acidic residues" evidence="1">
    <location>
        <begin position="324"/>
        <end position="356"/>
    </location>
</feature>
<dbReference type="Proteomes" id="UP000604083">
    <property type="component" value="Unassembled WGS sequence"/>
</dbReference>
<feature type="region of interest" description="Disordered" evidence="1">
    <location>
        <begin position="152"/>
        <end position="362"/>
    </location>
</feature>
<dbReference type="PROSITE" id="PS51257">
    <property type="entry name" value="PROKAR_LIPOPROTEIN"/>
    <property type="match status" value="1"/>
</dbReference>
<proteinExistence type="predicted"/>
<organism evidence="3 4">
    <name type="scientific">Roseibacillus ishigakijimensis</name>
    <dbReference type="NCBI Taxonomy" id="454146"/>
    <lineage>
        <taxon>Bacteria</taxon>
        <taxon>Pseudomonadati</taxon>
        <taxon>Verrucomicrobiota</taxon>
        <taxon>Verrucomicrobiia</taxon>
        <taxon>Verrucomicrobiales</taxon>
        <taxon>Verrucomicrobiaceae</taxon>
        <taxon>Roseibacillus</taxon>
    </lineage>
</organism>
<keyword evidence="2" id="KW-0732">Signal</keyword>
<evidence type="ECO:0000256" key="1">
    <source>
        <dbReference type="SAM" id="MobiDB-lite"/>
    </source>
</evidence>
<feature type="compositionally biased region" description="Polar residues" evidence="1">
    <location>
        <begin position="297"/>
        <end position="307"/>
    </location>
</feature>
<dbReference type="RefSeq" id="WP_200391572.1">
    <property type="nucleotide sequence ID" value="NZ_JAENIO010000018.1"/>
</dbReference>
<feature type="compositionally biased region" description="Low complexity" evidence="1">
    <location>
        <begin position="248"/>
        <end position="257"/>
    </location>
</feature>
<feature type="compositionally biased region" description="Basic and acidic residues" evidence="1">
    <location>
        <begin position="190"/>
        <end position="207"/>
    </location>
</feature>
<dbReference type="EMBL" id="JAENIO010000018">
    <property type="protein sequence ID" value="MBK1834138.1"/>
    <property type="molecule type" value="Genomic_DNA"/>
</dbReference>
<feature type="compositionally biased region" description="Basic and acidic residues" evidence="1">
    <location>
        <begin position="231"/>
        <end position="245"/>
    </location>
</feature>
<gene>
    <name evidence="3" type="ORF">JIN78_08700</name>
</gene>
<feature type="chain" id="PRO_5037533479" evidence="2">
    <location>
        <begin position="25"/>
        <end position="362"/>
    </location>
</feature>
<evidence type="ECO:0000313" key="4">
    <source>
        <dbReference type="Proteomes" id="UP000604083"/>
    </source>
</evidence>
<feature type="signal peptide" evidence="2">
    <location>
        <begin position="1"/>
        <end position="24"/>
    </location>
</feature>
<feature type="compositionally biased region" description="Basic and acidic residues" evidence="1">
    <location>
        <begin position="273"/>
        <end position="296"/>
    </location>
</feature>
<sequence>MKAFLPILAALLALPLLSSCVAPTGYGVTYSTGSYGGYNSYGSSVGIISTSHSRWGYDPYYRSYYDYSLGKYYNLGSGRYYSTLPRRYSTPYYPSHYRRGTALRCPTNLPHLHTSYRRPSEGFVNTSHSRWAYDPYRRSYFDRQNNRYYDTSRGRYYDSLPQRHSKPSYPSGHRSGKPVQVHNRLPYVNHRTESNHSRRDRDDDRNRYQRPTRTQSPVFPNHRNQPGQQTRPDDRYRSQNRDFTREGSSSSRSYPRRSASEPTFHTRSSVNRNDYRKEAISRQQEEVRRRVIERSRPTPTVRPQANPSRERQMPARPSPTNRSQENRREQQARPSRENSNRNADNRSNRSSHDNRQRGRQIF</sequence>
<name>A0A934VHM6_9BACT</name>
<evidence type="ECO:0000313" key="3">
    <source>
        <dbReference type="EMBL" id="MBK1834138.1"/>
    </source>
</evidence>
<protein>
    <submittedName>
        <fullName evidence="3">Uncharacterized protein</fullName>
    </submittedName>
</protein>
<evidence type="ECO:0000256" key="2">
    <source>
        <dbReference type="SAM" id="SignalP"/>
    </source>
</evidence>
<accession>A0A934VHM6</accession>
<feature type="compositionally biased region" description="Polar residues" evidence="1">
    <location>
        <begin position="209"/>
        <end position="230"/>
    </location>
</feature>
<comment type="caution">
    <text evidence="3">The sequence shown here is derived from an EMBL/GenBank/DDBJ whole genome shotgun (WGS) entry which is preliminary data.</text>
</comment>